<dbReference type="Proteomes" id="UP000261640">
    <property type="component" value="Unplaced"/>
</dbReference>
<keyword evidence="3" id="KW-0732">Signal</keyword>
<dbReference type="PROSITE" id="PS00267">
    <property type="entry name" value="TACHYKININ"/>
    <property type="match status" value="1"/>
</dbReference>
<evidence type="ECO:0008006" key="6">
    <source>
        <dbReference type="Google" id="ProtNLM"/>
    </source>
</evidence>
<dbReference type="STRING" id="205130.ENSMAMP00000002951"/>
<organism evidence="4 5">
    <name type="scientific">Mastacembelus armatus</name>
    <name type="common">zig-zag eel</name>
    <dbReference type="NCBI Taxonomy" id="205130"/>
    <lineage>
        <taxon>Eukaryota</taxon>
        <taxon>Metazoa</taxon>
        <taxon>Chordata</taxon>
        <taxon>Craniata</taxon>
        <taxon>Vertebrata</taxon>
        <taxon>Euteleostomi</taxon>
        <taxon>Actinopterygii</taxon>
        <taxon>Neopterygii</taxon>
        <taxon>Teleostei</taxon>
        <taxon>Neoteleostei</taxon>
        <taxon>Acanthomorphata</taxon>
        <taxon>Anabantaria</taxon>
        <taxon>Synbranchiformes</taxon>
        <taxon>Mastacembelidae</taxon>
        <taxon>Mastacembelus</taxon>
    </lineage>
</organism>
<feature type="signal peptide" evidence="3">
    <location>
        <begin position="1"/>
        <end position="29"/>
    </location>
</feature>
<proteinExistence type="inferred from homology"/>
<dbReference type="GeneTree" id="ENSGT00940000177443"/>
<keyword evidence="2" id="KW-0027">Amidation</keyword>
<evidence type="ECO:0000256" key="1">
    <source>
        <dbReference type="ARBA" id="ARBA00007518"/>
    </source>
</evidence>
<reference evidence="4" key="1">
    <citation type="submission" date="2025-08" db="UniProtKB">
        <authorList>
            <consortium name="Ensembl"/>
        </authorList>
    </citation>
    <scope>IDENTIFICATION</scope>
</reference>
<comment type="similarity">
    <text evidence="1">Belongs to the tachykinin family.</text>
</comment>
<dbReference type="InParanoid" id="A0A3Q3L0E7"/>
<evidence type="ECO:0000313" key="4">
    <source>
        <dbReference type="Ensembl" id="ENSMAMP00000002951.1"/>
    </source>
</evidence>
<evidence type="ECO:0000313" key="5">
    <source>
        <dbReference type="Proteomes" id="UP000261640"/>
    </source>
</evidence>
<dbReference type="InterPro" id="IPR013055">
    <property type="entry name" value="Tachy_Neuro_lke_CS"/>
</dbReference>
<evidence type="ECO:0000256" key="3">
    <source>
        <dbReference type="SAM" id="SignalP"/>
    </source>
</evidence>
<dbReference type="Ensembl" id="ENSMAMT00000003012.2">
    <property type="protein sequence ID" value="ENSMAMP00000002951.1"/>
    <property type="gene ID" value="ENSMAMG00000002037.2"/>
</dbReference>
<name>A0A3Q3L0E7_9TELE</name>
<feature type="chain" id="PRO_5018551196" description="Neuromedin-K" evidence="3">
    <location>
        <begin position="30"/>
        <end position="106"/>
    </location>
</feature>
<sequence length="106" mass="11785">MEKTPNSCTLASLVALVVVLVLFPVSSWCKEETYKSKETNPGRCLSEDIESKRSSDISYDSFVGLMGRRSAAQQNRAQIKLQPVFSLYATGTACPCSQEYLQKRRG</sequence>
<keyword evidence="5" id="KW-1185">Reference proteome</keyword>
<accession>A0A3Q3L0E7</accession>
<reference evidence="4" key="2">
    <citation type="submission" date="2025-09" db="UniProtKB">
        <authorList>
            <consortium name="Ensembl"/>
        </authorList>
    </citation>
    <scope>IDENTIFICATION</scope>
</reference>
<dbReference type="AlphaFoldDB" id="A0A3Q3L0E7"/>
<protein>
    <recommendedName>
        <fullName evidence="6">Neuromedin-K</fullName>
    </recommendedName>
</protein>
<evidence type="ECO:0000256" key="2">
    <source>
        <dbReference type="ARBA" id="ARBA00022815"/>
    </source>
</evidence>